<dbReference type="EMBL" id="JBANRG010000004">
    <property type="protein sequence ID" value="KAK7467077.1"/>
    <property type="molecule type" value="Genomic_DNA"/>
</dbReference>
<feature type="transmembrane region" description="Helical" evidence="6">
    <location>
        <begin position="288"/>
        <end position="308"/>
    </location>
</feature>
<feature type="compositionally biased region" description="Polar residues" evidence="5">
    <location>
        <begin position="335"/>
        <end position="346"/>
    </location>
</feature>
<feature type="transmembrane region" description="Helical" evidence="6">
    <location>
        <begin position="67"/>
        <end position="88"/>
    </location>
</feature>
<evidence type="ECO:0000256" key="6">
    <source>
        <dbReference type="SAM" id="Phobius"/>
    </source>
</evidence>
<comment type="subcellular location">
    <subcellularLocation>
        <location evidence="1">Membrane</location>
        <topology evidence="1">Multi-pass membrane protein</topology>
    </subcellularLocation>
</comment>
<dbReference type="Pfam" id="PF07264">
    <property type="entry name" value="EI24"/>
    <property type="match status" value="1"/>
</dbReference>
<protein>
    <recommendedName>
        <fullName evidence="9">Etoposide-induced protein 2.4-domain-containing protein</fullName>
    </recommendedName>
</protein>
<sequence>MSTPHPSLRYPPTSARASYPSFLSVQESVLLQLKWAWHGLVDAFRWDLVISTVSSDPEIRANIYKSLLLNILSLFSIYTFDLLLLPLVKDQQKWLHRNVGWFYQILWLFPVVGLSFYLNSSWCTIIAKRTYALQYGNRALSQQQPATYTGMLKSIATSAYRVVMVFTSVVVSFALGNIPYIGSITGFFFLCWVDAYYCFEFVWIARGMNLSRRIRHLEERWAYYLTFGLPTAALCTWGSTLANAALFALVFPMFIIMAMHARPLPVDPYSPVNPENDMIRHPSPFVPIRLPIFALVLFLNDWIVKVLTVGGGGSRSRRSLSDAADNVEEARLFDAQSSQPTESNPTRARIHIGRRKLD</sequence>
<accession>A0ABR1JVS2</accession>
<feature type="transmembrane region" description="Helical" evidence="6">
    <location>
        <begin position="184"/>
        <end position="205"/>
    </location>
</feature>
<evidence type="ECO:0000256" key="1">
    <source>
        <dbReference type="ARBA" id="ARBA00004141"/>
    </source>
</evidence>
<keyword evidence="4 6" id="KW-0472">Membrane</keyword>
<keyword evidence="2 6" id="KW-0812">Transmembrane</keyword>
<organism evidence="7 8">
    <name type="scientific">Marasmiellus scandens</name>
    <dbReference type="NCBI Taxonomy" id="2682957"/>
    <lineage>
        <taxon>Eukaryota</taxon>
        <taxon>Fungi</taxon>
        <taxon>Dikarya</taxon>
        <taxon>Basidiomycota</taxon>
        <taxon>Agaricomycotina</taxon>
        <taxon>Agaricomycetes</taxon>
        <taxon>Agaricomycetidae</taxon>
        <taxon>Agaricales</taxon>
        <taxon>Marasmiineae</taxon>
        <taxon>Omphalotaceae</taxon>
        <taxon>Marasmiellus</taxon>
    </lineage>
</organism>
<evidence type="ECO:0000256" key="3">
    <source>
        <dbReference type="ARBA" id="ARBA00022989"/>
    </source>
</evidence>
<reference evidence="7 8" key="1">
    <citation type="submission" date="2024-01" db="EMBL/GenBank/DDBJ databases">
        <title>A draft genome for the cacao thread blight pathogen Marasmiellus scandens.</title>
        <authorList>
            <person name="Baruah I.K."/>
            <person name="Leung J."/>
            <person name="Bukari Y."/>
            <person name="Amoako-Attah I."/>
            <person name="Meinhardt L.W."/>
            <person name="Bailey B.A."/>
            <person name="Cohen S.P."/>
        </authorList>
    </citation>
    <scope>NUCLEOTIDE SEQUENCE [LARGE SCALE GENOMIC DNA]</scope>
    <source>
        <strain evidence="7 8">GH-19</strain>
    </source>
</reference>
<feature type="transmembrane region" description="Helical" evidence="6">
    <location>
        <begin position="100"/>
        <end position="119"/>
    </location>
</feature>
<evidence type="ECO:0008006" key="9">
    <source>
        <dbReference type="Google" id="ProtNLM"/>
    </source>
</evidence>
<proteinExistence type="predicted"/>
<evidence type="ECO:0000256" key="4">
    <source>
        <dbReference type="ARBA" id="ARBA00023136"/>
    </source>
</evidence>
<comment type="caution">
    <text evidence="7">The sequence shown here is derived from an EMBL/GenBank/DDBJ whole genome shotgun (WGS) entry which is preliminary data.</text>
</comment>
<feature type="compositionally biased region" description="Basic residues" evidence="5">
    <location>
        <begin position="348"/>
        <end position="358"/>
    </location>
</feature>
<feature type="transmembrane region" description="Helical" evidence="6">
    <location>
        <begin position="226"/>
        <end position="259"/>
    </location>
</feature>
<feature type="region of interest" description="Disordered" evidence="5">
    <location>
        <begin position="331"/>
        <end position="358"/>
    </location>
</feature>
<keyword evidence="3 6" id="KW-1133">Transmembrane helix</keyword>
<dbReference type="Proteomes" id="UP001498398">
    <property type="component" value="Unassembled WGS sequence"/>
</dbReference>
<dbReference type="PANTHER" id="PTHR21389">
    <property type="entry name" value="P53 INDUCED PROTEIN"/>
    <property type="match status" value="1"/>
</dbReference>
<keyword evidence="8" id="KW-1185">Reference proteome</keyword>
<gene>
    <name evidence="7" type="ORF">VKT23_004138</name>
</gene>
<feature type="transmembrane region" description="Helical" evidence="6">
    <location>
        <begin position="159"/>
        <end position="178"/>
    </location>
</feature>
<evidence type="ECO:0000313" key="8">
    <source>
        <dbReference type="Proteomes" id="UP001498398"/>
    </source>
</evidence>
<evidence type="ECO:0000313" key="7">
    <source>
        <dbReference type="EMBL" id="KAK7467077.1"/>
    </source>
</evidence>
<name>A0ABR1JVS2_9AGAR</name>
<evidence type="ECO:0000256" key="5">
    <source>
        <dbReference type="SAM" id="MobiDB-lite"/>
    </source>
</evidence>
<dbReference type="PANTHER" id="PTHR21389:SF0">
    <property type="entry name" value="ETOPOSIDE-INDUCED PROTEIN 2.4 HOMOLOG"/>
    <property type="match status" value="1"/>
</dbReference>
<evidence type="ECO:0000256" key="2">
    <source>
        <dbReference type="ARBA" id="ARBA00022692"/>
    </source>
</evidence>
<dbReference type="InterPro" id="IPR059112">
    <property type="entry name" value="CysZ/EI24"/>
</dbReference>